<dbReference type="Proteomes" id="UP000234275">
    <property type="component" value="Unassembled WGS sequence"/>
</dbReference>
<evidence type="ECO:0008006" key="5">
    <source>
        <dbReference type="Google" id="ProtNLM"/>
    </source>
</evidence>
<evidence type="ECO:0000313" key="4">
    <source>
        <dbReference type="Proteomes" id="UP000234275"/>
    </source>
</evidence>
<feature type="compositionally biased region" description="Low complexity" evidence="1">
    <location>
        <begin position="352"/>
        <end position="366"/>
    </location>
</feature>
<sequence length="403" mass="45892">MEGASAAITFIQLGLSLATTLNTYIADVRHGRDDVANLANEIEATVSHAQELDKLIQENKLTERWSDHGAFLAQKCLTDCHDVIKRLATLLRRSGGTAPGMPVLNGADEVESSDTKSLISRTDIDMSNFNRLYWPMLKPQLQYLKQELQKIKIEILLAVNTYQVNATPKADERKAIAERIVALWRSRTVARRQLVVYGRELETPYEDYYRPYTRGPRRYDDRERERGITEPDPGPNDGPRDQDRGYPPASPPRSPPRYSRRQRSPVIIREQTPRRDSDDYDFRYFPRPERNGLPFAPDLDDAPEKSRGRQIIDYMLGFVLAPGEDAVGTRQKLNHVWDSYKHNPAALRSHGSSPEASECECPSSRSQRPRIANRRGIYLVSAHLEQIPRAHRGTLQLSARAPI</sequence>
<organism evidence="3 4">
    <name type="scientific">Aspergillus steynii IBT 23096</name>
    <dbReference type="NCBI Taxonomy" id="1392250"/>
    <lineage>
        <taxon>Eukaryota</taxon>
        <taxon>Fungi</taxon>
        <taxon>Dikarya</taxon>
        <taxon>Ascomycota</taxon>
        <taxon>Pezizomycotina</taxon>
        <taxon>Eurotiomycetes</taxon>
        <taxon>Eurotiomycetidae</taxon>
        <taxon>Eurotiales</taxon>
        <taxon>Aspergillaceae</taxon>
        <taxon>Aspergillus</taxon>
        <taxon>Aspergillus subgen. Circumdati</taxon>
    </lineage>
</organism>
<evidence type="ECO:0000313" key="3">
    <source>
        <dbReference type="EMBL" id="PLB54042.1"/>
    </source>
</evidence>
<evidence type="ECO:0000256" key="1">
    <source>
        <dbReference type="SAM" id="MobiDB-lite"/>
    </source>
</evidence>
<dbReference type="EMBL" id="MSFO01000001">
    <property type="protein sequence ID" value="PLB54042.1"/>
    <property type="molecule type" value="Genomic_DNA"/>
</dbReference>
<feature type="region of interest" description="Disordered" evidence="1">
    <location>
        <begin position="209"/>
        <end position="304"/>
    </location>
</feature>
<reference evidence="3 4" key="1">
    <citation type="submission" date="2016-12" db="EMBL/GenBank/DDBJ databases">
        <title>The genomes of Aspergillus section Nigri reveals drivers in fungal speciation.</title>
        <authorList>
            <consortium name="DOE Joint Genome Institute"/>
            <person name="Vesth T.C."/>
            <person name="Nybo J."/>
            <person name="Theobald S."/>
            <person name="Brandl J."/>
            <person name="Frisvad J.C."/>
            <person name="Nielsen K.F."/>
            <person name="Lyhne E.K."/>
            <person name="Kogle M.E."/>
            <person name="Kuo A."/>
            <person name="Riley R."/>
            <person name="Clum A."/>
            <person name="Nolan M."/>
            <person name="Lipzen A."/>
            <person name="Salamov A."/>
            <person name="Henrissat B."/>
            <person name="Wiebenga A."/>
            <person name="De Vries R.P."/>
            <person name="Grigoriev I.V."/>
            <person name="Mortensen U.H."/>
            <person name="Andersen M.R."/>
            <person name="Baker S.E."/>
        </authorList>
    </citation>
    <scope>NUCLEOTIDE SEQUENCE [LARGE SCALE GENOMIC DNA]</scope>
    <source>
        <strain evidence="3 4">IBT 23096</strain>
    </source>
</reference>
<dbReference type="AlphaFoldDB" id="A0A2I2GMD2"/>
<dbReference type="RefSeq" id="XP_024709344.1">
    <property type="nucleotide sequence ID" value="XM_024855365.1"/>
</dbReference>
<dbReference type="GeneID" id="36563072"/>
<keyword evidence="4" id="KW-1185">Reference proteome</keyword>
<feature type="chain" id="PRO_5014190643" description="Fungal N-terminal domain-containing protein" evidence="2">
    <location>
        <begin position="19"/>
        <end position="403"/>
    </location>
</feature>
<dbReference type="VEuPathDB" id="FungiDB:P170DRAFT_7523"/>
<accession>A0A2I2GMD2</accession>
<feature type="compositionally biased region" description="Basic and acidic residues" evidence="1">
    <location>
        <begin position="217"/>
        <end position="229"/>
    </location>
</feature>
<dbReference type="STRING" id="1392250.A0A2I2GMD2"/>
<keyword evidence="2" id="KW-0732">Signal</keyword>
<proteinExistence type="predicted"/>
<feature type="compositionally biased region" description="Basic and acidic residues" evidence="1">
    <location>
        <begin position="271"/>
        <end position="290"/>
    </location>
</feature>
<protein>
    <recommendedName>
        <fullName evidence="5">Fungal N-terminal domain-containing protein</fullName>
    </recommendedName>
</protein>
<feature type="signal peptide" evidence="2">
    <location>
        <begin position="1"/>
        <end position="18"/>
    </location>
</feature>
<comment type="caution">
    <text evidence="3">The sequence shown here is derived from an EMBL/GenBank/DDBJ whole genome shotgun (WGS) entry which is preliminary data.</text>
</comment>
<dbReference type="OrthoDB" id="4496550at2759"/>
<feature type="region of interest" description="Disordered" evidence="1">
    <location>
        <begin position="346"/>
        <end position="368"/>
    </location>
</feature>
<evidence type="ECO:0000256" key="2">
    <source>
        <dbReference type="SAM" id="SignalP"/>
    </source>
</evidence>
<name>A0A2I2GMD2_9EURO</name>
<gene>
    <name evidence="3" type="ORF">P170DRAFT_7523</name>
</gene>